<dbReference type="CDD" id="cd07732">
    <property type="entry name" value="metallo-hydrolase-like_MBL-fold"/>
    <property type="match status" value="1"/>
</dbReference>
<dbReference type="SUPFAM" id="SSF56281">
    <property type="entry name" value="Metallo-hydrolase/oxidoreductase"/>
    <property type="match status" value="1"/>
</dbReference>
<evidence type="ECO:0000259" key="3">
    <source>
        <dbReference type="SMART" id="SM00849"/>
    </source>
</evidence>
<dbReference type="InterPro" id="IPR011108">
    <property type="entry name" value="RMMBL"/>
</dbReference>
<keyword evidence="2" id="KW-0694">RNA-binding</keyword>
<protein>
    <submittedName>
        <fullName evidence="4">mRNA degradation ribonuclease J1/J2</fullName>
    </submittedName>
</protein>
<dbReference type="Gene3D" id="3.40.50.10710">
    <property type="entry name" value="Metallo-hydrolase/oxidoreductase"/>
    <property type="match status" value="1"/>
</dbReference>
<organism evidence="4 5">
    <name type="scientific">Methanohalarchaeum thermophilum</name>
    <dbReference type="NCBI Taxonomy" id="1903181"/>
    <lineage>
        <taxon>Archaea</taxon>
        <taxon>Methanobacteriati</taxon>
        <taxon>Methanobacteriota</taxon>
        <taxon>Methanonatronarchaeia</taxon>
        <taxon>Methanonatronarchaeales</taxon>
        <taxon>Methanonatronarchaeaceae</taxon>
        <taxon>Candidatus Methanohalarchaeum</taxon>
    </lineage>
</organism>
<dbReference type="SMART" id="SM00849">
    <property type="entry name" value="Lactamase_B"/>
    <property type="match status" value="1"/>
</dbReference>
<dbReference type="PANTHER" id="PTHR43694:SF1">
    <property type="entry name" value="RIBONUCLEASE J"/>
    <property type="match status" value="1"/>
</dbReference>
<reference evidence="4" key="1">
    <citation type="submission" date="2016-12" db="EMBL/GenBank/DDBJ databases">
        <title>Discovery of methanogenic haloarchaea.</title>
        <authorList>
            <person name="Sorokin D.Y."/>
            <person name="Makarova K.S."/>
            <person name="Abbas B."/>
            <person name="Ferrer M."/>
            <person name="Golyshin P.N."/>
        </authorList>
    </citation>
    <scope>NUCLEOTIDE SEQUENCE [LARGE SCALE GENOMIC DNA]</scope>
    <source>
        <strain evidence="4">HMET1</strain>
    </source>
</reference>
<proteinExistence type="predicted"/>
<gene>
    <name evidence="4" type="ORF">BTN85_1227</name>
</gene>
<comment type="caution">
    <text evidence="4">The sequence shown here is derived from an EMBL/GenBank/DDBJ whole genome shotgun (WGS) entry which is preliminary data.</text>
</comment>
<keyword evidence="1" id="KW-0378">Hydrolase</keyword>
<dbReference type="InterPro" id="IPR036866">
    <property type="entry name" value="RibonucZ/Hydroxyglut_hydro"/>
</dbReference>
<accession>A0A1Q6DWL7</accession>
<dbReference type="InParanoid" id="A0A1Q6DWL7"/>
<evidence type="ECO:0000313" key="4">
    <source>
        <dbReference type="EMBL" id="OKY78728.1"/>
    </source>
</evidence>
<dbReference type="Pfam" id="PF07521">
    <property type="entry name" value="RMMBL"/>
    <property type="match status" value="1"/>
</dbReference>
<dbReference type="Proteomes" id="UP000185744">
    <property type="component" value="Unassembled WGS sequence"/>
</dbReference>
<dbReference type="AlphaFoldDB" id="A0A1Q6DWL7"/>
<evidence type="ECO:0000256" key="2">
    <source>
        <dbReference type="ARBA" id="ARBA00022884"/>
    </source>
</evidence>
<keyword evidence="5" id="KW-1185">Reference proteome</keyword>
<dbReference type="STRING" id="1903181.BTN85_1227"/>
<keyword evidence="1" id="KW-0540">Nuclease</keyword>
<feature type="domain" description="Metallo-beta-lactamase" evidence="3">
    <location>
        <begin position="14"/>
        <end position="225"/>
    </location>
</feature>
<dbReference type="PANTHER" id="PTHR43694">
    <property type="entry name" value="RIBONUCLEASE J"/>
    <property type="match status" value="1"/>
</dbReference>
<dbReference type="Gene3D" id="3.60.15.10">
    <property type="entry name" value="Ribonuclease Z/Hydroxyacylglutathione hydrolase-like"/>
    <property type="match status" value="1"/>
</dbReference>
<keyword evidence="1" id="KW-0269">Exonuclease</keyword>
<dbReference type="InterPro" id="IPR042173">
    <property type="entry name" value="RNase_J_2"/>
</dbReference>
<name>A0A1Q6DWL7_METT1</name>
<dbReference type="GO" id="GO:0003723">
    <property type="term" value="F:RNA binding"/>
    <property type="evidence" value="ECO:0007669"/>
    <property type="project" value="UniProtKB-KW"/>
</dbReference>
<dbReference type="InterPro" id="IPR001279">
    <property type="entry name" value="Metallo-B-lactamas"/>
</dbReference>
<dbReference type="GO" id="GO:0004527">
    <property type="term" value="F:exonuclease activity"/>
    <property type="evidence" value="ECO:0007669"/>
    <property type="project" value="UniProtKB-KW"/>
</dbReference>
<dbReference type="EMBL" id="MSDW01000001">
    <property type="protein sequence ID" value="OKY78728.1"/>
    <property type="molecule type" value="Genomic_DNA"/>
</dbReference>
<sequence length="447" mass="51256">MASIKVYGGAGEIGGNKIHLKTEDTSLFLDFGRSFGGEKQYYDNPYLTPRDPEQLQELGLLPDISSLYKNDEEPEIDGVMITHPHLDHWGYCCYLDNDIPLYCGETTKDMILNYEYSGSCAPSKKYYIGNLTKSKGRKVYRDFQTFRTGDKIEFDDLSIEPIHVDHSIPGAYAYIIHTPKETIAYTGDYRLHGPRSDLTEDFIYRAKSAEIDTLITEATNIVGADTRTEKDVRKDLTQIIGETNGLVITNFNNRDIDRLRTAYKAAKINGRKLVISTKQAFLLQEITKDKHLDIFDITNDNILVFSKNRKRTQAWEQEIHEKTKTYNGKELNKIQEQTVLVASYYDMNEIMKINPQPGSTFISSQSEAFDEEGEIQHKRLLNWCEHMGLPQYQAHASGHIGPCQLKNTIKQIQPKKLIPVHTERPNQLKKYISNLKCKIKTPKQTKK</sequence>
<evidence type="ECO:0000256" key="1">
    <source>
        <dbReference type="ARBA" id="ARBA00022839"/>
    </source>
</evidence>
<evidence type="ECO:0000313" key="5">
    <source>
        <dbReference type="Proteomes" id="UP000185744"/>
    </source>
</evidence>